<sequence length="168" mass="18323">MFPRKLKDFRLFNDANSYLGIAKELTLPKIAHSMEDWRGAGMLGPVKIDNGLEAIEFEWSLGGHDSIVVRQAGLVTHDGAMLRFIGAYQSDADGAVSTIEAVVRGRHQEIDFGKAKTGDDTELKIKTVCSYYTLTADGEELFAIDLVGGVYRAGGIDRWADIRAALGS</sequence>
<dbReference type="NCBIfam" id="TIGR01611">
    <property type="entry name" value="tail_tube"/>
    <property type="match status" value="1"/>
</dbReference>
<comment type="caution">
    <text evidence="1">The sequence shown here is derived from an EMBL/GenBank/DDBJ whole genome shotgun (WGS) entry which is preliminary data.</text>
</comment>
<dbReference type="Pfam" id="PF04985">
    <property type="entry name" value="Phage_tube"/>
    <property type="match status" value="1"/>
</dbReference>
<organism evidence="1 2">
    <name type="scientific">Novosphingobium aquae</name>
    <dbReference type="NCBI Taxonomy" id="3133435"/>
    <lineage>
        <taxon>Bacteria</taxon>
        <taxon>Pseudomonadati</taxon>
        <taxon>Pseudomonadota</taxon>
        <taxon>Alphaproteobacteria</taxon>
        <taxon>Sphingomonadales</taxon>
        <taxon>Sphingomonadaceae</taxon>
        <taxon>Novosphingobium</taxon>
    </lineage>
</organism>
<dbReference type="EMBL" id="JBBHJY010000001">
    <property type="protein sequence ID" value="MEJ6008669.1"/>
    <property type="molecule type" value="Genomic_DNA"/>
</dbReference>
<dbReference type="InterPro" id="IPR006498">
    <property type="entry name" value="Tail_tube"/>
</dbReference>
<name>A0ABU8S491_9SPHN</name>
<evidence type="ECO:0000313" key="2">
    <source>
        <dbReference type="Proteomes" id="UP001379235"/>
    </source>
</evidence>
<reference evidence="1 2" key="1">
    <citation type="submission" date="2024-03" db="EMBL/GenBank/DDBJ databases">
        <authorList>
            <person name="Jo J.-H."/>
        </authorList>
    </citation>
    <scope>NUCLEOTIDE SEQUENCE [LARGE SCALE GENOMIC DNA]</scope>
    <source>
        <strain evidence="1 2">AS3R-12</strain>
    </source>
</reference>
<dbReference type="Proteomes" id="UP001379235">
    <property type="component" value="Unassembled WGS sequence"/>
</dbReference>
<accession>A0ABU8S491</accession>
<proteinExistence type="predicted"/>
<dbReference type="RefSeq" id="WP_339964271.1">
    <property type="nucleotide sequence ID" value="NZ_JBBHJY010000001.1"/>
</dbReference>
<protein>
    <submittedName>
        <fullName evidence="1">Phage major tail tube protein</fullName>
    </submittedName>
</protein>
<keyword evidence="2" id="KW-1185">Reference proteome</keyword>
<evidence type="ECO:0000313" key="1">
    <source>
        <dbReference type="EMBL" id="MEJ6008669.1"/>
    </source>
</evidence>
<gene>
    <name evidence="1" type="ORF">WG900_01925</name>
</gene>